<dbReference type="Proteomes" id="UP000027986">
    <property type="component" value="Plasmid unnamed"/>
</dbReference>
<accession>A0A075JP20</accession>
<name>A0A075JP20_9MICO</name>
<geneLocation type="plasmid" evidence="1 2">
    <name>unnamed</name>
</geneLocation>
<reference evidence="1 2" key="1">
    <citation type="submission" date="2014-07" db="EMBL/GenBank/DDBJ databases">
        <title>Genome Sequencing of Dermacoccus nishinomiyaensis.</title>
        <authorList>
            <person name="Hong K.W."/>
            <person name="Chan K.G."/>
        </authorList>
    </citation>
    <scope>NUCLEOTIDE SEQUENCE [LARGE SCALE GENOMIC DNA]</scope>
    <source>
        <strain evidence="1 2">M25</strain>
        <plasmid evidence="2">Plasmid unnamed</plasmid>
    </source>
</reference>
<dbReference type="RefSeq" id="WP_041229527.1">
    <property type="nucleotide sequence ID" value="NZ_CAKZHM010000206.1"/>
</dbReference>
<protein>
    <submittedName>
        <fullName evidence="1">Uncharacterized protein</fullName>
    </submittedName>
</protein>
<evidence type="ECO:0000313" key="2">
    <source>
        <dbReference type="Proteomes" id="UP000027986"/>
    </source>
</evidence>
<dbReference type="HOGENOM" id="CLU_1822231_0_0_11"/>
<gene>
    <name evidence="1" type="ORF">HX89_14520</name>
</gene>
<evidence type="ECO:0000313" key="1">
    <source>
        <dbReference type="EMBL" id="AIF41908.1"/>
    </source>
</evidence>
<organism evidence="1 2">
    <name type="scientific">Dermacoccus nishinomiyaensis</name>
    <dbReference type="NCBI Taxonomy" id="1274"/>
    <lineage>
        <taxon>Bacteria</taxon>
        <taxon>Bacillati</taxon>
        <taxon>Actinomycetota</taxon>
        <taxon>Actinomycetes</taxon>
        <taxon>Micrococcales</taxon>
        <taxon>Dermacoccaceae</taxon>
        <taxon>Dermacoccus</taxon>
    </lineage>
</organism>
<dbReference type="AlphaFoldDB" id="A0A075JP20"/>
<dbReference type="EMBL" id="CP008890">
    <property type="protein sequence ID" value="AIF41908.1"/>
    <property type="molecule type" value="Genomic_DNA"/>
</dbReference>
<keyword evidence="1" id="KW-0614">Plasmid</keyword>
<dbReference type="KEGG" id="dni:HX89_14520"/>
<proteinExistence type="predicted"/>
<sequence>MKDGLEHVNRADAAATATAFLTALNAQDTAMDTTPWNAADRAAQLATSSYAAQLRQQVIAAPGAAWNAMSAAKGYTTVAVKQIPADDPPPSSPTEKYLTFQVVVTTHGAKAEPLKSSTFVHLQRATSSAPWQVASSMASYE</sequence>
<keyword evidence="2" id="KW-1185">Reference proteome</keyword>